<evidence type="ECO:0000313" key="3">
    <source>
        <dbReference type="EMBL" id="MBO1077551.1"/>
    </source>
</evidence>
<reference evidence="3 4" key="1">
    <citation type="submission" date="2020-09" db="EMBL/GenBank/DDBJ databases">
        <title>Roseomonas.</title>
        <authorList>
            <person name="Zhu W."/>
        </authorList>
    </citation>
    <scope>NUCLEOTIDE SEQUENCE [LARGE SCALE GENOMIC DNA]</scope>
    <source>
        <strain evidence="3 4">573</strain>
    </source>
</reference>
<evidence type="ECO:0000256" key="1">
    <source>
        <dbReference type="SAM" id="MobiDB-lite"/>
    </source>
</evidence>
<dbReference type="PANTHER" id="PTHR30399:SF1">
    <property type="entry name" value="UTP PYROPHOSPHATASE"/>
    <property type="match status" value="1"/>
</dbReference>
<evidence type="ECO:0000313" key="4">
    <source>
        <dbReference type="Proteomes" id="UP001518989"/>
    </source>
</evidence>
<feature type="compositionally biased region" description="Pro residues" evidence="1">
    <location>
        <begin position="1"/>
        <end position="10"/>
    </location>
</feature>
<keyword evidence="4" id="KW-1185">Reference proteome</keyword>
<dbReference type="Proteomes" id="UP001518989">
    <property type="component" value="Unassembled WGS sequence"/>
</dbReference>
<organism evidence="3 4">
    <name type="scientific">Roseomonas haemaphysalidis</name>
    <dbReference type="NCBI Taxonomy" id="2768162"/>
    <lineage>
        <taxon>Bacteria</taxon>
        <taxon>Pseudomonadati</taxon>
        <taxon>Pseudomonadota</taxon>
        <taxon>Alphaproteobacteria</taxon>
        <taxon>Acetobacterales</taxon>
        <taxon>Roseomonadaceae</taxon>
        <taxon>Roseomonas</taxon>
    </lineage>
</organism>
<proteinExistence type="predicted"/>
<accession>A0ABS3KJB0</accession>
<feature type="region of interest" description="Disordered" evidence="1">
    <location>
        <begin position="1"/>
        <end position="20"/>
    </location>
</feature>
<dbReference type="Pfam" id="PF01863">
    <property type="entry name" value="YgjP-like"/>
    <property type="match status" value="1"/>
</dbReference>
<dbReference type="Gene3D" id="3.30.2010.10">
    <property type="entry name" value="Metalloproteases ('zincins'), catalytic domain"/>
    <property type="match status" value="1"/>
</dbReference>
<evidence type="ECO:0000259" key="2">
    <source>
        <dbReference type="Pfam" id="PF01863"/>
    </source>
</evidence>
<dbReference type="InterPro" id="IPR053136">
    <property type="entry name" value="UTP_pyrophosphatase-like"/>
</dbReference>
<dbReference type="EMBL" id="JACTNG010000001">
    <property type="protein sequence ID" value="MBO1077551.1"/>
    <property type="molecule type" value="Genomic_DNA"/>
</dbReference>
<dbReference type="InterPro" id="IPR002725">
    <property type="entry name" value="YgjP-like_metallopeptidase"/>
</dbReference>
<comment type="caution">
    <text evidence="3">The sequence shown here is derived from an EMBL/GenBank/DDBJ whole genome shotgun (WGS) entry which is preliminary data.</text>
</comment>
<name>A0ABS3KJB0_9PROT</name>
<feature type="domain" description="YgjP-like metallopeptidase" evidence="2">
    <location>
        <begin position="40"/>
        <end position="237"/>
    </location>
</feature>
<sequence>MSAKAPPPRDPPPDEPLPDELMVGRRFCPVSWRRAPRARRVSLRIDAMRGRVAITLPPGSGSRAGLLLLRAHAAWAFAALDGLAPAVPLRDGAVLRLGDVPHAIRHAPDQPGDSHLGDGEIVVTGPAPLLRPRVLALLRAEAARRIGGRAARHARLLGVSPRALRLKDTRTRWGSCAPDGTLAFSWRLVMAPGWVLDYVVAHEVAHLREMNHSPRFWAELARLSPHRLAAHDWLKRHGPGLLRVG</sequence>
<dbReference type="PANTHER" id="PTHR30399">
    <property type="entry name" value="UNCHARACTERIZED PROTEIN YGJP"/>
    <property type="match status" value="1"/>
</dbReference>
<protein>
    <submittedName>
        <fullName evidence="3">M48 family metallopeptidase</fullName>
    </submittedName>
</protein>
<dbReference type="CDD" id="cd07344">
    <property type="entry name" value="M48_yhfN_like"/>
    <property type="match status" value="1"/>
</dbReference>
<dbReference type="RefSeq" id="WP_207414980.1">
    <property type="nucleotide sequence ID" value="NZ_CP061177.1"/>
</dbReference>
<gene>
    <name evidence="3" type="ORF">IAI61_00805</name>
</gene>